<sequence>MPIRGLPQFTDSQLFDTLNVVLPAWILLAALPRWKHTYTVVTVVALYISLLYSANLVTLMTATPQDGDPKFNEMFKLEGVYKLLSHKSATLLCWSHYAVFDLWVGRWIATDAVDRGVPQLLLIPSLFLCMMVGPFGMVAYFLLRLPFNSKKDAGFRKMRAQQQPSTIIAPAEAKQVAKVALRPVPTAGAPQTGLTVEPSQYPQVRRGEVVEQLHGVCVADPYRWLEDPDSEETQKFVAGQNALTAQVLEQCNTREQFRQLFTAIFDYPKYGAPFKAGDRYYFYYNSGLQPQAALYSQAGQVPDAAAGEPKLFLDPSSLSTDGTVALSGLSFSEDGSLAAYSLSKGGSDWCTIQVLQVDPSGAPPTPLPDKLEYVKFSSLAWTHDQRGFFYNRYPDPASRPADLGTETDSNTHQQLCYHVLGTPQSEDVLVMQVPDEHPTWLLGARVTSDGRFLVISVHPGTLPANRLYLVDMQALDKTSGGAVDWAKYDFRKGSKQLPVVKLVDDFSASYSVVANEGTTFYIMTNLDAPRYRLVKIADVTRAGPASSWPDHIAQHPKDVLKGALALKGDALVVRYLRDVTAALQLRQLGSGQLTKELPLPGVGSVGAMSGDRKGSELFFSFTSFTEPGALYRIDTAPGSSLEPQLFRRTELKVPHRPEDYVTKQVFVTSADGTQVPMFITHHKDTPLDGTAPTLLYGYGGFNVALEPGFSPNRLAFMRGYGGVFAQANLRGGGEYGTDWRNAGSTHNKQNVFDDFQACAEYLIRERYCSPSKLTIQGGSNGGLLVAACANQRPDLYACVLGQVGVMDMLRFHKFTIGHAWMTDYGNPDRAEDFSWIYPYSPLHNVRTPQGGSRQYPAVMLATGDHDDRVVPLHTLKLLATLQHNLATADPAASPQRNPLLARIEVKAGHGAGKPTQKVIAEAADLIGFAAKAMNAQWVDRT</sequence>
<evidence type="ECO:0000259" key="8">
    <source>
        <dbReference type="Pfam" id="PF00326"/>
    </source>
</evidence>
<keyword evidence="7" id="KW-1133">Transmembrane helix</keyword>
<comment type="similarity">
    <text evidence="2">Belongs to the peptidase S9A family.</text>
</comment>
<evidence type="ECO:0000256" key="2">
    <source>
        <dbReference type="ARBA" id="ARBA00005228"/>
    </source>
</evidence>
<evidence type="ECO:0000256" key="1">
    <source>
        <dbReference type="ARBA" id="ARBA00001070"/>
    </source>
</evidence>
<dbReference type="InterPro" id="IPR025461">
    <property type="entry name" value="ABA4-like"/>
</dbReference>
<proteinExistence type="inferred from homology"/>
<dbReference type="Gene3D" id="2.130.10.120">
    <property type="entry name" value="Prolyl oligopeptidase, N-terminal domain"/>
    <property type="match status" value="1"/>
</dbReference>
<evidence type="ECO:0000256" key="6">
    <source>
        <dbReference type="ARBA" id="ARBA00022825"/>
    </source>
</evidence>
<dbReference type="SUPFAM" id="SSF50993">
    <property type="entry name" value="Peptidase/esterase 'gauge' domain"/>
    <property type="match status" value="1"/>
</dbReference>
<dbReference type="InterPro" id="IPR002470">
    <property type="entry name" value="Peptidase_S9A"/>
</dbReference>
<dbReference type="EC" id="3.4.21.26" evidence="3"/>
<gene>
    <name evidence="10" type="ORF">HYH02_010829</name>
</gene>
<dbReference type="Proteomes" id="UP000613740">
    <property type="component" value="Unassembled WGS sequence"/>
</dbReference>
<dbReference type="InterPro" id="IPR023302">
    <property type="entry name" value="Pept_S9A_N"/>
</dbReference>
<dbReference type="InterPro" id="IPR029058">
    <property type="entry name" value="AB_hydrolase_fold"/>
</dbReference>
<keyword evidence="6" id="KW-0720">Serine protease</keyword>
<dbReference type="FunFam" id="3.40.50.1820:FF:000005">
    <property type="entry name" value="Prolyl endopeptidase"/>
    <property type="match status" value="1"/>
</dbReference>
<dbReference type="FunFam" id="2.130.10.120:FF:000001">
    <property type="entry name" value="Prolyl endopeptidase"/>
    <property type="match status" value="1"/>
</dbReference>
<keyword evidence="11" id="KW-1185">Reference proteome</keyword>
<dbReference type="GO" id="GO:0070012">
    <property type="term" value="F:oligopeptidase activity"/>
    <property type="evidence" value="ECO:0007669"/>
    <property type="project" value="TreeGrafter"/>
</dbReference>
<protein>
    <recommendedName>
        <fullName evidence="3">prolyl oligopeptidase</fullName>
        <ecNumber evidence="3">3.4.21.26</ecNumber>
    </recommendedName>
</protein>
<keyword evidence="7" id="KW-0812">Transmembrane</keyword>
<evidence type="ECO:0000259" key="9">
    <source>
        <dbReference type="Pfam" id="PF02897"/>
    </source>
</evidence>
<dbReference type="GO" id="GO:0004252">
    <property type="term" value="F:serine-type endopeptidase activity"/>
    <property type="evidence" value="ECO:0007669"/>
    <property type="project" value="UniProtKB-EC"/>
</dbReference>
<dbReference type="Gene3D" id="3.40.50.1820">
    <property type="entry name" value="alpha/beta hydrolase"/>
    <property type="match status" value="1"/>
</dbReference>
<accession>A0A835W5Y7</accession>
<dbReference type="InterPro" id="IPR001375">
    <property type="entry name" value="Peptidase_S9_cat"/>
</dbReference>
<dbReference type="Pfam" id="PF02897">
    <property type="entry name" value="Peptidase_S9_N"/>
    <property type="match status" value="1"/>
</dbReference>
<dbReference type="OrthoDB" id="248387at2759"/>
<dbReference type="Pfam" id="PF00326">
    <property type="entry name" value="Peptidase_S9"/>
    <property type="match status" value="1"/>
</dbReference>
<evidence type="ECO:0000313" key="11">
    <source>
        <dbReference type="Proteomes" id="UP000613740"/>
    </source>
</evidence>
<feature type="transmembrane region" description="Helical" evidence="7">
    <location>
        <begin position="38"/>
        <end position="62"/>
    </location>
</feature>
<dbReference type="Pfam" id="PF14108">
    <property type="entry name" value="ABA4-like"/>
    <property type="match status" value="1"/>
</dbReference>
<evidence type="ECO:0000313" key="10">
    <source>
        <dbReference type="EMBL" id="KAG2438374.1"/>
    </source>
</evidence>
<dbReference type="EMBL" id="JAEHOD010000043">
    <property type="protein sequence ID" value="KAG2438374.1"/>
    <property type="molecule type" value="Genomic_DNA"/>
</dbReference>
<evidence type="ECO:0000256" key="5">
    <source>
        <dbReference type="ARBA" id="ARBA00022801"/>
    </source>
</evidence>
<evidence type="ECO:0000256" key="4">
    <source>
        <dbReference type="ARBA" id="ARBA00022670"/>
    </source>
</evidence>
<dbReference type="PANTHER" id="PTHR42881:SF2">
    <property type="entry name" value="PROLYL ENDOPEPTIDASE"/>
    <property type="match status" value="1"/>
</dbReference>
<dbReference type="InterPro" id="IPR051167">
    <property type="entry name" value="Prolyl_oligopep/macrocyclase"/>
</dbReference>
<feature type="domain" description="Peptidase S9 prolyl oligopeptidase catalytic" evidence="8">
    <location>
        <begin position="709"/>
        <end position="934"/>
    </location>
</feature>
<keyword evidence="4" id="KW-0645">Protease</keyword>
<dbReference type="AlphaFoldDB" id="A0A835W5Y7"/>
<reference evidence="10" key="1">
    <citation type="journal article" date="2020" name="bioRxiv">
        <title>Comparative genomics of Chlamydomonas.</title>
        <authorList>
            <person name="Craig R.J."/>
            <person name="Hasan A.R."/>
            <person name="Ness R.W."/>
            <person name="Keightley P.D."/>
        </authorList>
    </citation>
    <scope>NUCLEOTIDE SEQUENCE</scope>
    <source>
        <strain evidence="10">CCAP 11/173</strain>
    </source>
</reference>
<keyword evidence="5" id="KW-0378">Hydrolase</keyword>
<keyword evidence="7" id="KW-0472">Membrane</keyword>
<evidence type="ECO:0000256" key="3">
    <source>
        <dbReference type="ARBA" id="ARBA00011897"/>
    </source>
</evidence>
<dbReference type="GO" id="GO:0005829">
    <property type="term" value="C:cytosol"/>
    <property type="evidence" value="ECO:0007669"/>
    <property type="project" value="TreeGrafter"/>
</dbReference>
<dbReference type="SUPFAM" id="SSF53474">
    <property type="entry name" value="alpha/beta-Hydrolases"/>
    <property type="match status" value="1"/>
</dbReference>
<feature type="domain" description="Peptidase S9A N-terminal" evidence="9">
    <location>
        <begin position="202"/>
        <end position="639"/>
    </location>
</feature>
<dbReference type="PANTHER" id="PTHR42881">
    <property type="entry name" value="PROLYL ENDOPEPTIDASE"/>
    <property type="match status" value="1"/>
</dbReference>
<dbReference type="GO" id="GO:0006508">
    <property type="term" value="P:proteolysis"/>
    <property type="evidence" value="ECO:0007669"/>
    <property type="project" value="UniProtKB-KW"/>
</dbReference>
<feature type="transmembrane region" description="Helical" evidence="7">
    <location>
        <begin position="121"/>
        <end position="143"/>
    </location>
</feature>
<comment type="catalytic activity">
    <reaction evidence="1">
        <text>Hydrolysis of Pro-|-Xaa &gt;&gt; Ala-|-Xaa in oligopeptides.</text>
        <dbReference type="EC" id="3.4.21.26"/>
    </reaction>
</comment>
<name>A0A835W5Y7_9CHLO</name>
<comment type="caution">
    <text evidence="10">The sequence shown here is derived from an EMBL/GenBank/DDBJ whole genome shotgun (WGS) entry which is preliminary data.</text>
</comment>
<dbReference type="PRINTS" id="PR00862">
    <property type="entry name" value="PROLIGOPTASE"/>
</dbReference>
<organism evidence="10 11">
    <name type="scientific">Chlamydomonas schloesseri</name>
    <dbReference type="NCBI Taxonomy" id="2026947"/>
    <lineage>
        <taxon>Eukaryota</taxon>
        <taxon>Viridiplantae</taxon>
        <taxon>Chlorophyta</taxon>
        <taxon>core chlorophytes</taxon>
        <taxon>Chlorophyceae</taxon>
        <taxon>CS clade</taxon>
        <taxon>Chlamydomonadales</taxon>
        <taxon>Chlamydomonadaceae</taxon>
        <taxon>Chlamydomonas</taxon>
    </lineage>
</organism>
<evidence type="ECO:0000256" key="7">
    <source>
        <dbReference type="SAM" id="Phobius"/>
    </source>
</evidence>